<feature type="compositionally biased region" description="Low complexity" evidence="1">
    <location>
        <begin position="37"/>
        <end position="51"/>
    </location>
</feature>
<reference evidence="2 3" key="1">
    <citation type="journal article" date="2024" name="Nat. Commun.">
        <title>Phylogenomics reveals the evolutionary origins of lichenization in chlorophyte algae.</title>
        <authorList>
            <person name="Puginier C."/>
            <person name="Libourel C."/>
            <person name="Otte J."/>
            <person name="Skaloud P."/>
            <person name="Haon M."/>
            <person name="Grisel S."/>
            <person name="Petersen M."/>
            <person name="Berrin J.G."/>
            <person name="Delaux P.M."/>
            <person name="Dal Grande F."/>
            <person name="Keller J."/>
        </authorList>
    </citation>
    <scope>NUCLEOTIDE SEQUENCE [LARGE SCALE GENOMIC DNA]</scope>
    <source>
        <strain evidence="2 3">SAG 2036</strain>
    </source>
</reference>
<organism evidence="2 3">
    <name type="scientific">Symbiochloris irregularis</name>
    <dbReference type="NCBI Taxonomy" id="706552"/>
    <lineage>
        <taxon>Eukaryota</taxon>
        <taxon>Viridiplantae</taxon>
        <taxon>Chlorophyta</taxon>
        <taxon>core chlorophytes</taxon>
        <taxon>Trebouxiophyceae</taxon>
        <taxon>Trebouxiales</taxon>
        <taxon>Trebouxiaceae</taxon>
        <taxon>Symbiochloris</taxon>
    </lineage>
</organism>
<sequence length="353" mass="37335">MGSKTQKKASGSHPLRKTTQSAKDAEALLRRRQSRLAEQQEVEAAAANIEAAGRKRQASRALSTALDDIPEVPAPAVSETLASEQPSADGVPPPPPSSAPPAAAAAAREGSASAANASTPAQMPQGPVTNEQLMAILPKLVDSINGVMAETATLRAQAAASRVRETAAEARAKALQARVGQLESSVARASARSEDLDRTQRANKMVFFGVSSSAADNLVETTRAHLRGVGCAAASKITAAVRLGPARAATDGARARPSPVKVTFSSEEDVYDVFKACRALREQRKVYVDRDLTAQQRATRVGLQQEYKGLRENGYHPFWRGEKLFYAPVRGARPMEVTPGCNLPAAPQAQARA</sequence>
<dbReference type="EMBL" id="JALJOQ010000176">
    <property type="protein sequence ID" value="KAK9791553.1"/>
    <property type="molecule type" value="Genomic_DNA"/>
</dbReference>
<proteinExistence type="predicted"/>
<feature type="compositionally biased region" description="Low complexity" evidence="1">
    <location>
        <begin position="100"/>
        <end position="118"/>
    </location>
</feature>
<dbReference type="Proteomes" id="UP001465755">
    <property type="component" value="Unassembled WGS sequence"/>
</dbReference>
<protein>
    <submittedName>
        <fullName evidence="2">Uncharacterized protein</fullName>
    </submittedName>
</protein>
<keyword evidence="3" id="KW-1185">Reference proteome</keyword>
<dbReference type="AlphaFoldDB" id="A0AAW1NR76"/>
<evidence type="ECO:0000313" key="3">
    <source>
        <dbReference type="Proteomes" id="UP001465755"/>
    </source>
</evidence>
<name>A0AAW1NR76_9CHLO</name>
<feature type="region of interest" description="Disordered" evidence="1">
    <location>
        <begin position="1"/>
        <end position="126"/>
    </location>
</feature>
<comment type="caution">
    <text evidence="2">The sequence shown here is derived from an EMBL/GenBank/DDBJ whole genome shotgun (WGS) entry which is preliminary data.</text>
</comment>
<evidence type="ECO:0000313" key="2">
    <source>
        <dbReference type="EMBL" id="KAK9791553.1"/>
    </source>
</evidence>
<gene>
    <name evidence="2" type="ORF">WJX73_000919</name>
</gene>
<accession>A0AAW1NR76</accession>
<evidence type="ECO:0000256" key="1">
    <source>
        <dbReference type="SAM" id="MobiDB-lite"/>
    </source>
</evidence>